<protein>
    <submittedName>
        <fullName evidence="1">Uncharacterized protein</fullName>
    </submittedName>
</protein>
<comment type="caution">
    <text evidence="1">The sequence shown here is derived from an EMBL/GenBank/DDBJ whole genome shotgun (WGS) entry which is preliminary data.</text>
</comment>
<proteinExistence type="predicted"/>
<reference evidence="1" key="1">
    <citation type="submission" date="2020-07" db="EMBL/GenBank/DDBJ databases">
        <title>Multicomponent nature underlies the extraordinary mechanical properties of spider dragline silk.</title>
        <authorList>
            <person name="Kono N."/>
            <person name="Nakamura H."/>
            <person name="Mori M."/>
            <person name="Yoshida Y."/>
            <person name="Ohtoshi R."/>
            <person name="Malay A.D."/>
            <person name="Moran D.A.P."/>
            <person name="Tomita M."/>
            <person name="Numata K."/>
            <person name="Arakawa K."/>
        </authorList>
    </citation>
    <scope>NUCLEOTIDE SEQUENCE</scope>
</reference>
<sequence length="96" mass="10817">MVLICVEFLTVINRTSLKLLSYSCCRKCGNECRKTSNADVVISDLNLSLRHDHYYSNTLRIAARLVNGNKLSYNPSTLDADTEITKQDGIMVTIIF</sequence>
<accession>A0A8X6FUS8</accession>
<dbReference type="AlphaFoldDB" id="A0A8X6FUS8"/>
<dbReference type="EMBL" id="BMAO01003751">
    <property type="protein sequence ID" value="GFQ89935.1"/>
    <property type="molecule type" value="Genomic_DNA"/>
</dbReference>
<organism evidence="1 2">
    <name type="scientific">Trichonephila clavata</name>
    <name type="common">Joro spider</name>
    <name type="synonym">Nephila clavata</name>
    <dbReference type="NCBI Taxonomy" id="2740835"/>
    <lineage>
        <taxon>Eukaryota</taxon>
        <taxon>Metazoa</taxon>
        <taxon>Ecdysozoa</taxon>
        <taxon>Arthropoda</taxon>
        <taxon>Chelicerata</taxon>
        <taxon>Arachnida</taxon>
        <taxon>Araneae</taxon>
        <taxon>Araneomorphae</taxon>
        <taxon>Entelegynae</taxon>
        <taxon>Araneoidea</taxon>
        <taxon>Nephilidae</taxon>
        <taxon>Trichonephila</taxon>
    </lineage>
</organism>
<dbReference type="Proteomes" id="UP000887116">
    <property type="component" value="Unassembled WGS sequence"/>
</dbReference>
<gene>
    <name evidence="1" type="ORF">TNCT_497141</name>
</gene>
<evidence type="ECO:0000313" key="1">
    <source>
        <dbReference type="EMBL" id="GFQ89935.1"/>
    </source>
</evidence>
<name>A0A8X6FUS8_TRICU</name>
<keyword evidence="2" id="KW-1185">Reference proteome</keyword>
<evidence type="ECO:0000313" key="2">
    <source>
        <dbReference type="Proteomes" id="UP000887116"/>
    </source>
</evidence>